<feature type="region of interest" description="Disordered" evidence="12">
    <location>
        <begin position="351"/>
        <end position="395"/>
    </location>
</feature>
<dbReference type="EMBL" id="PDCN02000029">
    <property type="protein sequence ID" value="PIB73487.1"/>
    <property type="molecule type" value="Genomic_DNA"/>
</dbReference>
<evidence type="ECO:0000256" key="1">
    <source>
        <dbReference type="ARBA" id="ARBA00004162"/>
    </source>
</evidence>
<evidence type="ECO:0000256" key="3">
    <source>
        <dbReference type="ARBA" id="ARBA00022475"/>
    </source>
</evidence>
<proteinExistence type="predicted"/>
<evidence type="ECO:0000256" key="8">
    <source>
        <dbReference type="ARBA" id="ARBA00022777"/>
    </source>
</evidence>
<evidence type="ECO:0000313" key="16">
    <source>
        <dbReference type="Proteomes" id="UP000230551"/>
    </source>
</evidence>
<dbReference type="EC" id="2.7.11.1" evidence="2"/>
<evidence type="ECO:0000313" key="15">
    <source>
        <dbReference type="EMBL" id="PIB73487.1"/>
    </source>
</evidence>
<evidence type="ECO:0000256" key="12">
    <source>
        <dbReference type="SAM" id="MobiDB-lite"/>
    </source>
</evidence>
<dbReference type="CDD" id="cd14014">
    <property type="entry name" value="STKc_PknB_like"/>
    <property type="match status" value="1"/>
</dbReference>
<dbReference type="GO" id="GO:0005524">
    <property type="term" value="F:ATP binding"/>
    <property type="evidence" value="ECO:0007669"/>
    <property type="project" value="UniProtKB-KW"/>
</dbReference>
<dbReference type="Proteomes" id="UP000230551">
    <property type="component" value="Unassembled WGS sequence"/>
</dbReference>
<evidence type="ECO:0000256" key="10">
    <source>
        <dbReference type="ARBA" id="ARBA00022989"/>
    </source>
</evidence>
<accession>A0A2G5P5E6</accession>
<reference evidence="15 16" key="1">
    <citation type="journal article" date="2017" name="Infect. Genet. Evol.">
        <title>The new phylogeny of the genus Mycobacterium: The old and the news.</title>
        <authorList>
            <person name="Tortoli E."/>
            <person name="Fedrizzi T."/>
            <person name="Meehan C.J."/>
            <person name="Trovato A."/>
            <person name="Grottola A."/>
            <person name="Giacobazzi E."/>
            <person name="Serpini G.F."/>
            <person name="Tagliazucchi S."/>
            <person name="Fabio A."/>
            <person name="Bettua C."/>
            <person name="Bertorelli R."/>
            <person name="Frascaro F."/>
            <person name="De Sanctis V."/>
            <person name="Pecorari M."/>
            <person name="Jousson O."/>
            <person name="Segata N."/>
            <person name="Cirillo D.M."/>
        </authorList>
    </citation>
    <scope>NUCLEOTIDE SEQUENCE [LARGE SCALE GENOMIC DNA]</scope>
    <source>
        <strain evidence="15 16">CIP1034565</strain>
    </source>
</reference>
<evidence type="ECO:0000256" key="4">
    <source>
        <dbReference type="ARBA" id="ARBA00022527"/>
    </source>
</evidence>
<feature type="domain" description="Protein kinase" evidence="14">
    <location>
        <begin position="1"/>
        <end position="250"/>
    </location>
</feature>
<organism evidence="15 16">
    <name type="scientific">Mycolicibacterium brumae</name>
    <dbReference type="NCBI Taxonomy" id="85968"/>
    <lineage>
        <taxon>Bacteria</taxon>
        <taxon>Bacillati</taxon>
        <taxon>Actinomycetota</taxon>
        <taxon>Actinomycetes</taxon>
        <taxon>Mycobacteriales</taxon>
        <taxon>Mycobacteriaceae</taxon>
        <taxon>Mycolicibacterium</taxon>
    </lineage>
</organism>
<gene>
    <name evidence="15" type="ORF">CQY22_016585</name>
</gene>
<feature type="compositionally biased region" description="Pro residues" evidence="12">
    <location>
        <begin position="277"/>
        <end position="291"/>
    </location>
</feature>
<keyword evidence="10 13" id="KW-1133">Transmembrane helix</keyword>
<dbReference type="GO" id="GO:0005886">
    <property type="term" value="C:plasma membrane"/>
    <property type="evidence" value="ECO:0007669"/>
    <property type="project" value="UniProtKB-SubCell"/>
</dbReference>
<dbReference type="Gene3D" id="3.30.200.20">
    <property type="entry name" value="Phosphorylase Kinase, domain 1"/>
    <property type="match status" value="1"/>
</dbReference>
<dbReference type="SMART" id="SM00220">
    <property type="entry name" value="S_TKc"/>
    <property type="match status" value="1"/>
</dbReference>
<dbReference type="InterPro" id="IPR000719">
    <property type="entry name" value="Prot_kinase_dom"/>
</dbReference>
<sequence length="498" mass="51813">MGEVYQAHDTQKDRTVALKILLDQLSRDDEYRQRFTREAHAAAKLQEPHVIPIHDWGEIDGRLYIDMRMVQGPDLGTVLKSGPLDPARAVSIITQIAGALDAAHADGLVHRDVKPENIVVTAGDFAYLLDFGIAEQSGDSHLTQTGMTVGSFAYIAPERLTGATVSPAADVYSLACVLHESLSGSRPFDARTAQSLMTAHMYSPPPRTSALNPRVPPTFDAVIARGMAKEPDDRYGSAGALARAAGRALTQPPPAQTAMTALPGSGPLGSTQAAPPGYGPPPSVPTPPPWPAMTPPAWPAVAPEYTAPPATHEPTEASGRTSRNTAALLIGAVVLLGVVGLAIGMFVGGQGSGPSAPAETTIRASPQSAPSFPARDTSTAPASPTRPAGVPPMVHGPDGTQTNCDAGYSHGDGAEFGSHAARGSVATSCLFTRNVLSAYWEAGAPDDRPRTLTVPGAVPCNPSSQRCQGGYFVVECTGSPTDPYITCTGGTDARVFLH</sequence>
<dbReference type="SUPFAM" id="SSF56112">
    <property type="entry name" value="Protein kinase-like (PK-like)"/>
    <property type="match status" value="1"/>
</dbReference>
<comment type="caution">
    <text evidence="15">The sequence shown here is derived from an EMBL/GenBank/DDBJ whole genome shotgun (WGS) entry which is preliminary data.</text>
</comment>
<feature type="region of interest" description="Disordered" evidence="12">
    <location>
        <begin position="247"/>
        <end position="291"/>
    </location>
</feature>
<evidence type="ECO:0000256" key="7">
    <source>
        <dbReference type="ARBA" id="ARBA00022741"/>
    </source>
</evidence>
<evidence type="ECO:0000256" key="13">
    <source>
        <dbReference type="SAM" id="Phobius"/>
    </source>
</evidence>
<keyword evidence="11 13" id="KW-0472">Membrane</keyword>
<dbReference type="OrthoDB" id="9762169at2"/>
<evidence type="ECO:0000259" key="14">
    <source>
        <dbReference type="PROSITE" id="PS50011"/>
    </source>
</evidence>
<dbReference type="FunFam" id="1.10.510.10:FF:000021">
    <property type="entry name" value="Serine/threonine protein kinase"/>
    <property type="match status" value="1"/>
</dbReference>
<keyword evidence="3" id="KW-1003">Cell membrane</keyword>
<keyword evidence="5" id="KW-0808">Transferase</keyword>
<evidence type="ECO:0000256" key="11">
    <source>
        <dbReference type="ARBA" id="ARBA00023136"/>
    </source>
</evidence>
<dbReference type="AlphaFoldDB" id="A0A2G5P5E6"/>
<keyword evidence="8 15" id="KW-0418">Kinase</keyword>
<keyword evidence="16" id="KW-1185">Reference proteome</keyword>
<keyword evidence="7" id="KW-0547">Nucleotide-binding</keyword>
<keyword evidence="9" id="KW-0067">ATP-binding</keyword>
<dbReference type="Pfam" id="PF00069">
    <property type="entry name" value="Pkinase"/>
    <property type="match status" value="1"/>
</dbReference>
<evidence type="ECO:0000256" key="9">
    <source>
        <dbReference type="ARBA" id="ARBA00022840"/>
    </source>
</evidence>
<dbReference type="Gene3D" id="1.10.510.10">
    <property type="entry name" value="Transferase(Phosphotransferase) domain 1"/>
    <property type="match status" value="1"/>
</dbReference>
<name>A0A2G5P5E6_9MYCO</name>
<keyword evidence="6 13" id="KW-0812">Transmembrane</keyword>
<dbReference type="GO" id="GO:0080090">
    <property type="term" value="P:regulation of primary metabolic process"/>
    <property type="evidence" value="ECO:0007669"/>
    <property type="project" value="UniProtKB-ARBA"/>
</dbReference>
<protein>
    <recommendedName>
        <fullName evidence="2">non-specific serine/threonine protein kinase</fullName>
        <ecNumber evidence="2">2.7.11.1</ecNumber>
    </recommendedName>
</protein>
<evidence type="ECO:0000256" key="2">
    <source>
        <dbReference type="ARBA" id="ARBA00012513"/>
    </source>
</evidence>
<comment type="subcellular location">
    <subcellularLocation>
        <location evidence="1">Cell membrane</location>
        <topology evidence="1">Single-pass membrane protein</topology>
    </subcellularLocation>
</comment>
<feature type="compositionally biased region" description="Polar residues" evidence="12">
    <location>
        <begin position="362"/>
        <end position="382"/>
    </location>
</feature>
<dbReference type="PANTHER" id="PTHR43289:SF6">
    <property type="entry name" value="SERINE_THREONINE-PROTEIN KINASE NEKL-3"/>
    <property type="match status" value="1"/>
</dbReference>
<dbReference type="InterPro" id="IPR008271">
    <property type="entry name" value="Ser/Thr_kinase_AS"/>
</dbReference>
<dbReference type="InterPro" id="IPR011009">
    <property type="entry name" value="Kinase-like_dom_sf"/>
</dbReference>
<dbReference type="STRING" id="85968.GCA_900073015_03759"/>
<dbReference type="PROSITE" id="PS50011">
    <property type="entry name" value="PROTEIN_KINASE_DOM"/>
    <property type="match status" value="1"/>
</dbReference>
<dbReference type="PANTHER" id="PTHR43289">
    <property type="entry name" value="MITOGEN-ACTIVATED PROTEIN KINASE KINASE KINASE 20-RELATED"/>
    <property type="match status" value="1"/>
</dbReference>
<evidence type="ECO:0000256" key="5">
    <source>
        <dbReference type="ARBA" id="ARBA00022679"/>
    </source>
</evidence>
<dbReference type="PROSITE" id="PS00108">
    <property type="entry name" value="PROTEIN_KINASE_ST"/>
    <property type="match status" value="1"/>
</dbReference>
<feature type="transmembrane region" description="Helical" evidence="13">
    <location>
        <begin position="326"/>
        <end position="347"/>
    </location>
</feature>
<keyword evidence="4 15" id="KW-0723">Serine/threonine-protein kinase</keyword>
<evidence type="ECO:0000256" key="6">
    <source>
        <dbReference type="ARBA" id="ARBA00022692"/>
    </source>
</evidence>
<dbReference type="GO" id="GO:0004674">
    <property type="term" value="F:protein serine/threonine kinase activity"/>
    <property type="evidence" value="ECO:0007669"/>
    <property type="project" value="UniProtKB-KW"/>
</dbReference>